<dbReference type="OrthoDB" id="543603at2759"/>
<dbReference type="EMBL" id="BNCP01000015">
    <property type="protein sequence ID" value="GIL79170.1"/>
    <property type="molecule type" value="Genomic_DNA"/>
</dbReference>
<dbReference type="AlphaFoldDB" id="A0A8J4CB04"/>
<feature type="non-terminal residue" evidence="2">
    <location>
        <position position="239"/>
    </location>
</feature>
<keyword evidence="3" id="KW-1185">Reference proteome</keyword>
<proteinExistence type="predicted"/>
<sequence>CASCPLLEHINASALLLPYCCPTCPHSQQHPTLRTPAVFAGRGPPGGERGVEGEQDVRRWVARHDTFQSLLSMVVAGAERLSPAQAAAVARSLSRLRVEDEGVLDAISRNIVSEVHRLNGEQLVDLLEAYRAAGASPGTVLADAVKERLQGRDGEATTAISAAVPSGRATADGVRLGQPGPEDKGDQGTALPPLEGAEAVRVRQLLNELGYNNSSSTDPGRVSPPRQGQSDRSHRADYA</sequence>
<evidence type="ECO:0000256" key="1">
    <source>
        <dbReference type="SAM" id="MobiDB-lite"/>
    </source>
</evidence>
<feature type="region of interest" description="Disordered" evidence="1">
    <location>
        <begin position="164"/>
        <end position="239"/>
    </location>
</feature>
<accession>A0A8J4CB04</accession>
<evidence type="ECO:0000313" key="3">
    <source>
        <dbReference type="Proteomes" id="UP000747110"/>
    </source>
</evidence>
<protein>
    <submittedName>
        <fullName evidence="2">Uncharacterized protein</fullName>
    </submittedName>
</protein>
<evidence type="ECO:0000313" key="2">
    <source>
        <dbReference type="EMBL" id="GIL79170.1"/>
    </source>
</evidence>
<gene>
    <name evidence="2" type="ORF">Vretifemale_8543</name>
</gene>
<dbReference type="Proteomes" id="UP000747110">
    <property type="component" value="Unassembled WGS sequence"/>
</dbReference>
<name>A0A8J4CB04_9CHLO</name>
<feature type="compositionally biased region" description="Basic and acidic residues" evidence="1">
    <location>
        <begin position="229"/>
        <end position="239"/>
    </location>
</feature>
<organism evidence="2 3">
    <name type="scientific">Volvox reticuliferus</name>
    <dbReference type="NCBI Taxonomy" id="1737510"/>
    <lineage>
        <taxon>Eukaryota</taxon>
        <taxon>Viridiplantae</taxon>
        <taxon>Chlorophyta</taxon>
        <taxon>core chlorophytes</taxon>
        <taxon>Chlorophyceae</taxon>
        <taxon>CS clade</taxon>
        <taxon>Chlamydomonadales</taxon>
        <taxon>Volvocaceae</taxon>
        <taxon>Volvox</taxon>
    </lineage>
</organism>
<reference evidence="2" key="1">
    <citation type="journal article" date="2021" name="Proc. Natl. Acad. Sci. U.S.A.">
        <title>Three genomes in the algal genus Volvox reveal the fate of a haploid sex-determining region after a transition to homothallism.</title>
        <authorList>
            <person name="Yamamoto K."/>
            <person name="Hamaji T."/>
            <person name="Kawai-Toyooka H."/>
            <person name="Matsuzaki R."/>
            <person name="Takahashi F."/>
            <person name="Nishimura Y."/>
            <person name="Kawachi M."/>
            <person name="Noguchi H."/>
            <person name="Minakuchi Y."/>
            <person name="Umen J.G."/>
            <person name="Toyoda A."/>
            <person name="Nozaki H."/>
        </authorList>
    </citation>
    <scope>NUCLEOTIDE SEQUENCE</scope>
    <source>
        <strain evidence="2">NIES-3786</strain>
    </source>
</reference>
<comment type="caution">
    <text evidence="2">The sequence shown here is derived from an EMBL/GenBank/DDBJ whole genome shotgun (WGS) entry which is preliminary data.</text>
</comment>